<reference evidence="1" key="1">
    <citation type="journal article" date="2019" name="Sci. Rep.">
        <title>Draft genome of Tanacetum cinerariifolium, the natural source of mosquito coil.</title>
        <authorList>
            <person name="Yamashiro T."/>
            <person name="Shiraishi A."/>
            <person name="Satake H."/>
            <person name="Nakayama K."/>
        </authorList>
    </citation>
    <scope>NUCLEOTIDE SEQUENCE</scope>
</reference>
<dbReference type="Pfam" id="PF14223">
    <property type="entry name" value="Retrotran_gag_2"/>
    <property type="match status" value="1"/>
</dbReference>
<gene>
    <name evidence="1" type="ORF">Tci_891212</name>
</gene>
<dbReference type="EMBL" id="BKCJ011313063">
    <property type="protein sequence ID" value="GFD19243.1"/>
    <property type="molecule type" value="Genomic_DNA"/>
</dbReference>
<keyword evidence="1" id="KW-0418">Kinase</keyword>
<dbReference type="GO" id="GO:0016301">
    <property type="term" value="F:kinase activity"/>
    <property type="evidence" value="ECO:0007669"/>
    <property type="project" value="UniProtKB-KW"/>
</dbReference>
<dbReference type="AlphaFoldDB" id="A0A699UB76"/>
<organism evidence="1">
    <name type="scientific">Tanacetum cinerariifolium</name>
    <name type="common">Dalmatian daisy</name>
    <name type="synonym">Chrysanthemum cinerariifolium</name>
    <dbReference type="NCBI Taxonomy" id="118510"/>
    <lineage>
        <taxon>Eukaryota</taxon>
        <taxon>Viridiplantae</taxon>
        <taxon>Streptophyta</taxon>
        <taxon>Embryophyta</taxon>
        <taxon>Tracheophyta</taxon>
        <taxon>Spermatophyta</taxon>
        <taxon>Magnoliopsida</taxon>
        <taxon>eudicotyledons</taxon>
        <taxon>Gunneridae</taxon>
        <taxon>Pentapetalae</taxon>
        <taxon>asterids</taxon>
        <taxon>campanulids</taxon>
        <taxon>Asterales</taxon>
        <taxon>Asteraceae</taxon>
        <taxon>Asteroideae</taxon>
        <taxon>Anthemideae</taxon>
        <taxon>Anthemidinae</taxon>
        <taxon>Tanacetum</taxon>
    </lineage>
</organism>
<accession>A0A699UB76</accession>
<comment type="caution">
    <text evidence="1">The sequence shown here is derived from an EMBL/GenBank/DDBJ whole genome shotgun (WGS) entry which is preliminary data.</text>
</comment>
<protein>
    <submittedName>
        <fullName evidence="1">Xylulose kinase-1</fullName>
    </submittedName>
</protein>
<proteinExistence type="predicted"/>
<evidence type="ECO:0000313" key="1">
    <source>
        <dbReference type="EMBL" id="GFD19243.1"/>
    </source>
</evidence>
<feature type="non-terminal residue" evidence="1">
    <location>
        <position position="1"/>
    </location>
</feature>
<sequence>AEEHIAVQRESKARTTLLQSILDDHVIDFHYMDDAKDIWNAVKARFGGNAESKKMRKSMLKQKFLKFRIGEAEGLHKGYDMMQKILSQLNQLNAKP</sequence>
<name>A0A699UB76_TANCI</name>
<keyword evidence="1" id="KW-0808">Transferase</keyword>